<accession>A0A2M3ZSP9</accession>
<proteinExistence type="predicted"/>
<reference evidence="2" key="1">
    <citation type="submission" date="2018-01" db="EMBL/GenBank/DDBJ databases">
        <title>An insight into the sialome of Amazonian anophelines.</title>
        <authorList>
            <person name="Ribeiro J.M."/>
            <person name="Scarpassa V."/>
            <person name="Calvo E."/>
        </authorList>
    </citation>
    <scope>NUCLEOTIDE SEQUENCE</scope>
    <source>
        <tissue evidence="2">Salivary glands</tissue>
    </source>
</reference>
<protein>
    <submittedName>
        <fullName evidence="2">Putative secreted peptide</fullName>
    </submittedName>
</protein>
<dbReference type="AlphaFoldDB" id="A0A2M3ZSP9"/>
<organism evidence="2">
    <name type="scientific">Anopheles braziliensis</name>
    <dbReference type="NCBI Taxonomy" id="58242"/>
    <lineage>
        <taxon>Eukaryota</taxon>
        <taxon>Metazoa</taxon>
        <taxon>Ecdysozoa</taxon>
        <taxon>Arthropoda</taxon>
        <taxon>Hexapoda</taxon>
        <taxon>Insecta</taxon>
        <taxon>Pterygota</taxon>
        <taxon>Neoptera</taxon>
        <taxon>Endopterygota</taxon>
        <taxon>Diptera</taxon>
        <taxon>Nematocera</taxon>
        <taxon>Culicoidea</taxon>
        <taxon>Culicidae</taxon>
        <taxon>Anophelinae</taxon>
        <taxon>Anopheles</taxon>
    </lineage>
</organism>
<evidence type="ECO:0000313" key="2">
    <source>
        <dbReference type="EMBL" id="MBW31512.1"/>
    </source>
</evidence>
<keyword evidence="1" id="KW-0732">Signal</keyword>
<sequence length="112" mass="12591">MVMMVVVLLMLLLLVVDAHLNTKHLSLSPIPFWISSFLCTCALQHRLRAPANTTGPPPTTTRENGLLIVSYFFPPSLSSLVLFQIISDNEMARDRWGPTRSSVRTNRRTVRG</sequence>
<name>A0A2M3ZSP9_9DIPT</name>
<evidence type="ECO:0000256" key="1">
    <source>
        <dbReference type="SAM" id="SignalP"/>
    </source>
</evidence>
<feature type="signal peptide" evidence="1">
    <location>
        <begin position="1"/>
        <end position="18"/>
    </location>
</feature>
<feature type="chain" id="PRO_5014973296" evidence="1">
    <location>
        <begin position="19"/>
        <end position="112"/>
    </location>
</feature>
<dbReference type="EMBL" id="GGFM01010761">
    <property type="protein sequence ID" value="MBW31512.1"/>
    <property type="molecule type" value="Transcribed_RNA"/>
</dbReference>